<dbReference type="Proteomes" id="UP000254797">
    <property type="component" value="Unassembled WGS sequence"/>
</dbReference>
<dbReference type="NCBIfam" id="TIGR01725">
    <property type="entry name" value="phge_HK97_gp10"/>
    <property type="match status" value="1"/>
</dbReference>
<proteinExistence type="predicted"/>
<name>A0A380JWH3_STRDY</name>
<reference evidence="1 2" key="1">
    <citation type="submission" date="2018-06" db="EMBL/GenBank/DDBJ databases">
        <authorList>
            <consortium name="Pathogen Informatics"/>
            <person name="Doyle S."/>
        </authorList>
    </citation>
    <scope>NUCLEOTIDE SEQUENCE [LARGE SCALE GENOMIC DNA]</scope>
    <source>
        <strain evidence="1 2">NCTC4670</strain>
    </source>
</reference>
<organism evidence="1 2">
    <name type="scientific">Streptococcus dysgalactiae subsp. dysgalactiae</name>
    <dbReference type="NCBI Taxonomy" id="99822"/>
    <lineage>
        <taxon>Bacteria</taxon>
        <taxon>Bacillati</taxon>
        <taxon>Bacillota</taxon>
        <taxon>Bacilli</taxon>
        <taxon>Lactobacillales</taxon>
        <taxon>Streptococcaceae</taxon>
        <taxon>Streptococcus</taxon>
    </lineage>
</organism>
<dbReference type="EMBL" id="UHFG01000004">
    <property type="protein sequence ID" value="SUN50751.1"/>
    <property type="molecule type" value="Genomic_DNA"/>
</dbReference>
<protein>
    <submittedName>
        <fullName evidence="1">Phage protein, HK97 gp10 family</fullName>
    </submittedName>
</protein>
<gene>
    <name evidence="1" type="ORF">NCTC4670_01628</name>
</gene>
<evidence type="ECO:0000313" key="1">
    <source>
        <dbReference type="EMBL" id="SUN50751.1"/>
    </source>
</evidence>
<dbReference type="Pfam" id="PF04883">
    <property type="entry name" value="HK97-gp10_like"/>
    <property type="match status" value="1"/>
</dbReference>
<dbReference type="AlphaFoldDB" id="A0A380JWH3"/>
<accession>A0A380JWH3</accession>
<dbReference type="InterPro" id="IPR010064">
    <property type="entry name" value="HK97-gp10_tail"/>
</dbReference>
<sequence length="118" mass="13180">MPRVTIEWKGIEKAFSKLVNAPGNVDRLIDAVVKNNAEKAKAEAQRIAPYDTGFLHDEIYANYPGKACAEIVSNAGYSGFLEYGTRKMSAQPFLRPAIESILPDLEKDYNSVIRRAFK</sequence>
<dbReference type="RefSeq" id="WP_115246449.1">
    <property type="nucleotide sequence ID" value="NZ_JAIEZZ010000002.1"/>
</dbReference>
<evidence type="ECO:0000313" key="2">
    <source>
        <dbReference type="Proteomes" id="UP000254797"/>
    </source>
</evidence>